<name>A0A835C0F4_9POAL</name>
<feature type="compositionally biased region" description="Low complexity" evidence="1">
    <location>
        <begin position="20"/>
        <end position="32"/>
    </location>
</feature>
<feature type="compositionally biased region" description="Polar residues" evidence="1">
    <location>
        <begin position="38"/>
        <end position="47"/>
    </location>
</feature>
<sequence>MGKRLPAAAVAAAAAVRSYSRSLRSPSSSAAAGKAVKTPQSPLDTPRNSAAASAAAAASSGRSEVRDLAAACGLQEDERVPLAEVVSDCTRRWFQDTLKDARAGDVTMQVLVGQMYRSGYGVNKNEHKVGDMKNIESRFIPICFTVSVNKTINCIFSCANLAVRILRVALRLARVWMEKASRYRSTVWKVSNKRPGYNASDSDSDDAKETYK</sequence>
<proteinExistence type="predicted"/>
<dbReference type="Proteomes" id="UP000636709">
    <property type="component" value="Unassembled WGS sequence"/>
</dbReference>
<protein>
    <submittedName>
        <fullName evidence="2">Uncharacterized protein</fullName>
    </submittedName>
</protein>
<feature type="region of interest" description="Disordered" evidence="1">
    <location>
        <begin position="20"/>
        <end position="47"/>
    </location>
</feature>
<organism evidence="2 3">
    <name type="scientific">Digitaria exilis</name>
    <dbReference type="NCBI Taxonomy" id="1010633"/>
    <lineage>
        <taxon>Eukaryota</taxon>
        <taxon>Viridiplantae</taxon>
        <taxon>Streptophyta</taxon>
        <taxon>Embryophyta</taxon>
        <taxon>Tracheophyta</taxon>
        <taxon>Spermatophyta</taxon>
        <taxon>Magnoliopsida</taxon>
        <taxon>Liliopsida</taxon>
        <taxon>Poales</taxon>
        <taxon>Poaceae</taxon>
        <taxon>PACMAD clade</taxon>
        <taxon>Panicoideae</taxon>
        <taxon>Panicodae</taxon>
        <taxon>Paniceae</taxon>
        <taxon>Anthephorinae</taxon>
        <taxon>Digitaria</taxon>
    </lineage>
</organism>
<feature type="region of interest" description="Disordered" evidence="1">
    <location>
        <begin position="192"/>
        <end position="212"/>
    </location>
</feature>
<evidence type="ECO:0000256" key="1">
    <source>
        <dbReference type="SAM" id="MobiDB-lite"/>
    </source>
</evidence>
<dbReference type="PANTHER" id="PTHR36792:SF5">
    <property type="entry name" value="SEL1 REPEAT PROTEIN"/>
    <property type="match status" value="1"/>
</dbReference>
<gene>
    <name evidence="2" type="ORF">HU200_023091</name>
</gene>
<dbReference type="EMBL" id="JACEFO010001685">
    <property type="protein sequence ID" value="KAF8721379.1"/>
    <property type="molecule type" value="Genomic_DNA"/>
</dbReference>
<evidence type="ECO:0000313" key="3">
    <source>
        <dbReference type="Proteomes" id="UP000636709"/>
    </source>
</evidence>
<dbReference type="PANTHER" id="PTHR36792">
    <property type="entry name" value="EXPRESSED PROTEIN"/>
    <property type="match status" value="1"/>
</dbReference>
<reference evidence="2" key="1">
    <citation type="submission" date="2020-07" db="EMBL/GenBank/DDBJ databases">
        <title>Genome sequence and genetic diversity analysis of an under-domesticated orphan crop, white fonio (Digitaria exilis).</title>
        <authorList>
            <person name="Bennetzen J.L."/>
            <person name="Chen S."/>
            <person name="Ma X."/>
            <person name="Wang X."/>
            <person name="Yssel A.E.J."/>
            <person name="Chaluvadi S.R."/>
            <person name="Johnson M."/>
            <person name="Gangashetty P."/>
            <person name="Hamidou F."/>
            <person name="Sanogo M.D."/>
            <person name="Zwaenepoel A."/>
            <person name="Wallace J."/>
            <person name="Van De Peer Y."/>
            <person name="Van Deynze A."/>
        </authorList>
    </citation>
    <scope>NUCLEOTIDE SEQUENCE</scope>
    <source>
        <tissue evidence="2">Leaves</tissue>
    </source>
</reference>
<dbReference type="OrthoDB" id="2384430at2759"/>
<keyword evidence="3" id="KW-1185">Reference proteome</keyword>
<dbReference type="AlphaFoldDB" id="A0A835C0F4"/>
<accession>A0A835C0F4</accession>
<evidence type="ECO:0000313" key="2">
    <source>
        <dbReference type="EMBL" id="KAF8721379.1"/>
    </source>
</evidence>
<comment type="caution">
    <text evidence="2">The sequence shown here is derived from an EMBL/GenBank/DDBJ whole genome shotgun (WGS) entry which is preliminary data.</text>
</comment>